<dbReference type="RefSeq" id="WP_110309861.1">
    <property type="nucleotide sequence ID" value="NZ_QICL01000004.1"/>
</dbReference>
<dbReference type="GO" id="GO:0032259">
    <property type="term" value="P:methylation"/>
    <property type="evidence" value="ECO:0007669"/>
    <property type="project" value="UniProtKB-KW"/>
</dbReference>
<evidence type="ECO:0000256" key="6">
    <source>
        <dbReference type="PROSITE-ProRule" id="PRU01016"/>
    </source>
</evidence>
<dbReference type="Gene3D" id="3.40.50.150">
    <property type="entry name" value="Vaccinia Virus protein VP39"/>
    <property type="match status" value="1"/>
</dbReference>
<evidence type="ECO:0000313" key="10">
    <source>
        <dbReference type="Proteomes" id="UP000247973"/>
    </source>
</evidence>
<dbReference type="PANTHER" id="PTHR46098">
    <property type="entry name" value="TRNA (CYTOSINE(38)-C(5))-METHYLTRANSFERASE"/>
    <property type="match status" value="1"/>
</dbReference>
<evidence type="ECO:0000256" key="5">
    <source>
        <dbReference type="ARBA" id="ARBA00047422"/>
    </source>
</evidence>
<reference evidence="9 10" key="1">
    <citation type="submission" date="2018-03" db="EMBL/GenBank/DDBJ databases">
        <title>Genomic Encyclopedia of Archaeal and Bacterial Type Strains, Phase II (KMG-II): from individual species to whole genera.</title>
        <authorList>
            <person name="Goeker M."/>
        </authorList>
    </citation>
    <scope>NUCLEOTIDE SEQUENCE [LARGE SCALE GENOMIC DNA]</scope>
    <source>
        <strain evidence="9 10">DSM 100214</strain>
    </source>
</reference>
<dbReference type="Proteomes" id="UP000247973">
    <property type="component" value="Unassembled WGS sequence"/>
</dbReference>
<keyword evidence="1 6" id="KW-0489">Methyltransferase</keyword>
<dbReference type="SUPFAM" id="SSF53335">
    <property type="entry name" value="S-adenosyl-L-methionine-dependent methyltransferases"/>
    <property type="match status" value="1"/>
</dbReference>
<dbReference type="EMBL" id="QICL01000004">
    <property type="protein sequence ID" value="PXV66905.1"/>
    <property type="molecule type" value="Genomic_DNA"/>
</dbReference>
<accession>A0A2V3PUB0</accession>
<dbReference type="NCBIfam" id="TIGR00675">
    <property type="entry name" value="dcm"/>
    <property type="match status" value="1"/>
</dbReference>
<dbReference type="PRINTS" id="PR00105">
    <property type="entry name" value="C5METTRFRASE"/>
</dbReference>
<evidence type="ECO:0000256" key="3">
    <source>
        <dbReference type="ARBA" id="ARBA00022691"/>
    </source>
</evidence>
<evidence type="ECO:0000256" key="4">
    <source>
        <dbReference type="ARBA" id="ARBA00022747"/>
    </source>
</evidence>
<name>A0A2V3PUB0_9BACT</name>
<dbReference type="InterPro" id="IPR029063">
    <property type="entry name" value="SAM-dependent_MTases_sf"/>
</dbReference>
<comment type="catalytic activity">
    <reaction evidence="5 8">
        <text>a 2'-deoxycytidine in DNA + S-adenosyl-L-methionine = a 5-methyl-2'-deoxycytidine in DNA + S-adenosyl-L-homocysteine + H(+)</text>
        <dbReference type="Rhea" id="RHEA:13681"/>
        <dbReference type="Rhea" id="RHEA-COMP:11369"/>
        <dbReference type="Rhea" id="RHEA-COMP:11370"/>
        <dbReference type="ChEBI" id="CHEBI:15378"/>
        <dbReference type="ChEBI" id="CHEBI:57856"/>
        <dbReference type="ChEBI" id="CHEBI:59789"/>
        <dbReference type="ChEBI" id="CHEBI:85452"/>
        <dbReference type="ChEBI" id="CHEBI:85454"/>
        <dbReference type="EC" id="2.1.1.37"/>
    </reaction>
</comment>
<dbReference type="AlphaFoldDB" id="A0A2V3PUB0"/>
<dbReference type="OrthoDB" id="32195at2"/>
<dbReference type="PROSITE" id="PS00094">
    <property type="entry name" value="C5_MTASE_1"/>
    <property type="match status" value="1"/>
</dbReference>
<keyword evidence="3 6" id="KW-0949">S-adenosyl-L-methionine</keyword>
<organism evidence="9 10">
    <name type="scientific">Dysgonomonas alginatilytica</name>
    <dbReference type="NCBI Taxonomy" id="1605892"/>
    <lineage>
        <taxon>Bacteria</taxon>
        <taxon>Pseudomonadati</taxon>
        <taxon>Bacteroidota</taxon>
        <taxon>Bacteroidia</taxon>
        <taxon>Bacteroidales</taxon>
        <taxon>Dysgonomonadaceae</taxon>
        <taxon>Dysgonomonas</taxon>
    </lineage>
</organism>
<dbReference type="PROSITE" id="PS51679">
    <property type="entry name" value="SAM_MT_C5"/>
    <property type="match status" value="1"/>
</dbReference>
<evidence type="ECO:0000256" key="1">
    <source>
        <dbReference type="ARBA" id="ARBA00022603"/>
    </source>
</evidence>
<evidence type="ECO:0000256" key="7">
    <source>
        <dbReference type="RuleBase" id="RU000416"/>
    </source>
</evidence>
<dbReference type="Pfam" id="PF00145">
    <property type="entry name" value="DNA_methylase"/>
    <property type="match status" value="1"/>
</dbReference>
<dbReference type="InterPro" id="IPR050750">
    <property type="entry name" value="C5-MTase"/>
</dbReference>
<dbReference type="PANTHER" id="PTHR46098:SF1">
    <property type="entry name" value="TRNA (CYTOSINE(38)-C(5))-METHYLTRANSFERASE"/>
    <property type="match status" value="1"/>
</dbReference>
<dbReference type="GO" id="GO:0003886">
    <property type="term" value="F:DNA (cytosine-5-)-methyltransferase activity"/>
    <property type="evidence" value="ECO:0007669"/>
    <property type="project" value="UniProtKB-EC"/>
</dbReference>
<dbReference type="InterPro" id="IPR001525">
    <property type="entry name" value="C5_MeTfrase"/>
</dbReference>
<feature type="active site" evidence="6">
    <location>
        <position position="78"/>
    </location>
</feature>
<protein>
    <recommendedName>
        <fullName evidence="8">Cytosine-specific methyltransferase</fullName>
        <ecNumber evidence="8">2.1.1.37</ecNumber>
    </recommendedName>
</protein>
<dbReference type="EC" id="2.1.1.37" evidence="8"/>
<keyword evidence="2 6" id="KW-0808">Transferase</keyword>
<comment type="similarity">
    <text evidence="6 7">Belongs to the class I-like SAM-binding methyltransferase superfamily. C5-methyltransferase family.</text>
</comment>
<evidence type="ECO:0000313" key="9">
    <source>
        <dbReference type="EMBL" id="PXV66905.1"/>
    </source>
</evidence>
<dbReference type="InterPro" id="IPR018117">
    <property type="entry name" value="C5_DNA_meth_AS"/>
</dbReference>
<sequence length="364" mass="40917">MTNKGLILLDLFSGTGGFHKGLTEAGFDFKEVYYSEIDKHAIANYKYNYPHAKHIGSVENIIQSGISRPDIITFGSPCQDFSLAGNRKGLAGDKSSLIQEAITAITHFRPDIFIWENVKGTFSSNAGSDFWAIIQAFANIGGYDIEWQLVNTSWLLPQNRERIYLIGHLTTAYRDWRNVFPVGENETTINKSRQPNKVRFQTNTCTTITTRYGGTASDTYVSVISANNTLQHRNEPNMTKAVINPSRIISNQQCRRIKEIDGEPSFTLTAQNVQGVFDGSIIRRLTEIECERLQGFPDNWTKYGNYDGIIKEVPKTQRYKLLGNAVTAKMVELIGSRLITNFKQADTIRVGLDYGIADDYKQAA</sequence>
<evidence type="ECO:0000256" key="2">
    <source>
        <dbReference type="ARBA" id="ARBA00022679"/>
    </source>
</evidence>
<dbReference type="GO" id="GO:0009307">
    <property type="term" value="P:DNA restriction-modification system"/>
    <property type="evidence" value="ECO:0007669"/>
    <property type="project" value="UniProtKB-KW"/>
</dbReference>
<comment type="caution">
    <text evidence="9">The sequence shown here is derived from an EMBL/GenBank/DDBJ whole genome shotgun (WGS) entry which is preliminary data.</text>
</comment>
<keyword evidence="10" id="KW-1185">Reference proteome</keyword>
<keyword evidence="4" id="KW-0680">Restriction system</keyword>
<dbReference type="Gene3D" id="3.90.120.10">
    <property type="entry name" value="DNA Methylase, subunit A, domain 2"/>
    <property type="match status" value="1"/>
</dbReference>
<evidence type="ECO:0000256" key="8">
    <source>
        <dbReference type="RuleBase" id="RU000417"/>
    </source>
</evidence>
<gene>
    <name evidence="9" type="ORF">CLV62_104166</name>
</gene>
<proteinExistence type="inferred from homology"/>